<evidence type="ECO:0000313" key="5">
    <source>
        <dbReference type="Proteomes" id="UP000257123"/>
    </source>
</evidence>
<dbReference type="Proteomes" id="UP000257123">
    <property type="component" value="Unassembled WGS sequence"/>
</dbReference>
<comment type="caution">
    <text evidence="3">The sequence shown here is derived from an EMBL/GenBank/DDBJ whole genome shotgun (WGS) entry which is preliminary data.</text>
</comment>
<sequence length="132" mass="14507">MDIATLLHLLAELLPFLPTLREKPIYAYAHGRDLVICVDSPHDEFTIFYIDVEGYHIPPSATELRGSLALREGAIHISKQSRGAIIIKDAPSARTIRLVAAEGNYDLKVKKKGSCPHTGEEVPQKAPTAHIS</sequence>
<dbReference type="Proteomes" id="UP000256877">
    <property type="component" value="Unassembled WGS sequence"/>
</dbReference>
<evidence type="ECO:0000313" key="3">
    <source>
        <dbReference type="EMBL" id="RFA98299.1"/>
    </source>
</evidence>
<proteinExistence type="predicted"/>
<dbReference type="RefSeq" id="WP_116420362.1">
    <property type="nucleotide sequence ID" value="NZ_NMUE01000002.1"/>
</dbReference>
<dbReference type="EMBL" id="NMUE01000002">
    <property type="protein sequence ID" value="RFA98299.1"/>
    <property type="molecule type" value="Genomic_DNA"/>
</dbReference>
<name>A0A371R3B3_9CREN</name>
<dbReference type="OrthoDB" id="29239at2157"/>
<reference evidence="4 5" key="1">
    <citation type="submission" date="2017-07" db="EMBL/GenBank/DDBJ databases">
        <title>Draft genome sequence of aerobic hyperthermophilic archaea, Pyrobaculum aerophilum YKB31 and YKB32.</title>
        <authorList>
            <person name="Mochizuki T."/>
            <person name="Berliner A.J."/>
            <person name="Yoshida-Takashima Y."/>
            <person name="Takaki Y."/>
            <person name="Nunoura T."/>
            <person name="Takai K."/>
        </authorList>
    </citation>
    <scope>NUCLEOTIDE SEQUENCE [LARGE SCALE GENOMIC DNA]</scope>
    <source>
        <strain evidence="3 5">YKB31</strain>
        <strain evidence="2 4">YKB32</strain>
    </source>
</reference>
<gene>
    <name evidence="3" type="ORF">CGL51_01060</name>
    <name evidence="2" type="ORF">CGL52_11775</name>
</gene>
<organism evidence="3 5">
    <name type="scientific">Pyrobaculum aerophilum</name>
    <dbReference type="NCBI Taxonomy" id="13773"/>
    <lineage>
        <taxon>Archaea</taxon>
        <taxon>Thermoproteota</taxon>
        <taxon>Thermoprotei</taxon>
        <taxon>Thermoproteales</taxon>
        <taxon>Thermoproteaceae</taxon>
        <taxon>Pyrobaculum</taxon>
    </lineage>
</organism>
<accession>A0A371R3B3</accession>
<evidence type="ECO:0000313" key="2">
    <source>
        <dbReference type="EMBL" id="RFA96045.1"/>
    </source>
</evidence>
<dbReference type="EMBL" id="NMUF01000045">
    <property type="protein sequence ID" value="RFA96045.1"/>
    <property type="molecule type" value="Genomic_DNA"/>
</dbReference>
<dbReference type="AlphaFoldDB" id="A0A371R3B3"/>
<protein>
    <submittedName>
        <fullName evidence="3">Uncharacterized protein</fullName>
    </submittedName>
</protein>
<feature type="region of interest" description="Disordered" evidence="1">
    <location>
        <begin position="113"/>
        <end position="132"/>
    </location>
</feature>
<evidence type="ECO:0000313" key="4">
    <source>
        <dbReference type="Proteomes" id="UP000256877"/>
    </source>
</evidence>
<evidence type="ECO:0000256" key="1">
    <source>
        <dbReference type="SAM" id="MobiDB-lite"/>
    </source>
</evidence>